<organism evidence="2 3">
    <name type="scientific">Lentinula lateritia</name>
    <dbReference type="NCBI Taxonomy" id="40482"/>
    <lineage>
        <taxon>Eukaryota</taxon>
        <taxon>Fungi</taxon>
        <taxon>Dikarya</taxon>
        <taxon>Basidiomycota</taxon>
        <taxon>Agaricomycotina</taxon>
        <taxon>Agaricomycetes</taxon>
        <taxon>Agaricomycetidae</taxon>
        <taxon>Agaricales</taxon>
        <taxon>Marasmiineae</taxon>
        <taxon>Omphalotaceae</taxon>
        <taxon>Lentinula</taxon>
    </lineage>
</organism>
<dbReference type="EMBL" id="JANVFT010000007">
    <property type="protein sequence ID" value="KAJ4500068.1"/>
    <property type="molecule type" value="Genomic_DNA"/>
</dbReference>
<evidence type="ECO:0000313" key="2">
    <source>
        <dbReference type="EMBL" id="KAJ4500068.1"/>
    </source>
</evidence>
<name>A0ABQ8VUL9_9AGAR</name>
<reference evidence="2" key="1">
    <citation type="submission" date="2022-08" db="EMBL/GenBank/DDBJ databases">
        <title>A Global Phylogenomic Analysis of the Shiitake Genus Lentinula.</title>
        <authorList>
            <consortium name="DOE Joint Genome Institute"/>
            <person name="Sierra-Patev S."/>
            <person name="Min B."/>
            <person name="Naranjo-Ortiz M."/>
            <person name="Looney B."/>
            <person name="Konkel Z."/>
            <person name="Slot J.C."/>
            <person name="Sakamoto Y."/>
            <person name="Steenwyk J.L."/>
            <person name="Rokas A."/>
            <person name="Carro J."/>
            <person name="Camarero S."/>
            <person name="Ferreira P."/>
            <person name="Molpeceres G."/>
            <person name="Ruiz-Duenas F.J."/>
            <person name="Serrano A."/>
            <person name="Henrissat B."/>
            <person name="Drula E."/>
            <person name="Hughes K.W."/>
            <person name="Mata J.L."/>
            <person name="Ishikawa N.K."/>
            <person name="Vargas-Isla R."/>
            <person name="Ushijima S."/>
            <person name="Smith C.A."/>
            <person name="Ahrendt S."/>
            <person name="Andreopoulos W."/>
            <person name="He G."/>
            <person name="Labutti K."/>
            <person name="Lipzen A."/>
            <person name="Ng V."/>
            <person name="Riley R."/>
            <person name="Sandor L."/>
            <person name="Barry K."/>
            <person name="Martinez A.T."/>
            <person name="Xiao Y."/>
            <person name="Gibbons J.G."/>
            <person name="Terashima K."/>
            <person name="Grigoriev I.V."/>
            <person name="Hibbett D.S."/>
        </authorList>
    </citation>
    <scope>NUCLEOTIDE SEQUENCE</scope>
    <source>
        <strain evidence="2">RHP3577 ss4</strain>
    </source>
</reference>
<sequence length="408" mass="44900">MGAFGESGDSGCIVEAGLRRGGLWRTREVLGRVKQFHGELRRWEGGSSESVGAMGGEAEQDQLALTIESPSRIQLQLFETIFNTGKPLVLYCHDDPLWSTLAEVALPCSNCVKHPEAWKVPEGSPRCSSCTGKKTCSLGKILRHCYFSHRCSQDLAYSRRFLELHGSPAQRVSWSIPEDVWRRYDNRLHSQISSTSILMELNMLDDQDTQAVDRRELARFQRAQEQEAALALAAKRKRAPVSPPRDGSSKKRRSTKIRSQPGASEIIAGEVPRVVRLVFPPARPPPPPSFPSPPRPSSSDSVSTSRVAPVSRQTGSVRDPEPLVQLAEVAGRQTGFATRSGAQLAIPTPSAIKGPQEVQVPNVPSSPAMPAANCPALVPRVLAQHPYRAENECLIAQIFFHKFYKTWA</sequence>
<proteinExistence type="predicted"/>
<gene>
    <name evidence="2" type="ORF">C8R41DRAFT_899910</name>
</gene>
<comment type="caution">
    <text evidence="2">The sequence shown here is derived from an EMBL/GenBank/DDBJ whole genome shotgun (WGS) entry which is preliminary data.</text>
</comment>
<feature type="region of interest" description="Disordered" evidence="1">
    <location>
        <begin position="232"/>
        <end position="265"/>
    </location>
</feature>
<dbReference type="Proteomes" id="UP001150217">
    <property type="component" value="Unassembled WGS sequence"/>
</dbReference>
<evidence type="ECO:0000256" key="1">
    <source>
        <dbReference type="SAM" id="MobiDB-lite"/>
    </source>
</evidence>
<feature type="compositionally biased region" description="Pro residues" evidence="1">
    <location>
        <begin position="281"/>
        <end position="296"/>
    </location>
</feature>
<feature type="region of interest" description="Disordered" evidence="1">
    <location>
        <begin position="278"/>
        <end position="321"/>
    </location>
</feature>
<evidence type="ECO:0000313" key="3">
    <source>
        <dbReference type="Proteomes" id="UP001150217"/>
    </source>
</evidence>
<feature type="compositionally biased region" description="Low complexity" evidence="1">
    <location>
        <begin position="297"/>
        <end position="309"/>
    </location>
</feature>
<protein>
    <submittedName>
        <fullName evidence="2">Uncharacterized protein</fullName>
    </submittedName>
</protein>
<keyword evidence="3" id="KW-1185">Reference proteome</keyword>
<accession>A0ABQ8VUL9</accession>